<dbReference type="InterPro" id="IPR036551">
    <property type="entry name" value="Flavin_trans-like"/>
</dbReference>
<evidence type="ECO:0000313" key="2">
    <source>
        <dbReference type="EMBL" id="PPK79984.1"/>
    </source>
</evidence>
<dbReference type="RefSeq" id="WP_104437874.1">
    <property type="nucleotide sequence ID" value="NZ_PTJA01000008.1"/>
</dbReference>
<dbReference type="SUPFAM" id="SSF52507">
    <property type="entry name" value="Homo-oligomeric flavin-containing Cys decarboxylases, HFCD"/>
    <property type="match status" value="1"/>
</dbReference>
<accession>A0A2S6HR65</accession>
<dbReference type="EMBL" id="PTJA01000008">
    <property type="protein sequence ID" value="PPK79984.1"/>
    <property type="molecule type" value="Genomic_DNA"/>
</dbReference>
<reference evidence="2 3" key="1">
    <citation type="submission" date="2018-02" db="EMBL/GenBank/DDBJ databases">
        <title>Genomic Encyclopedia of Archaeal and Bacterial Type Strains, Phase II (KMG-II): from individual species to whole genera.</title>
        <authorList>
            <person name="Goeker M."/>
        </authorList>
    </citation>
    <scope>NUCLEOTIDE SEQUENCE [LARGE SCALE GENOMIC DNA]</scope>
    <source>
        <strain evidence="2 3">DSM 3808</strain>
    </source>
</reference>
<dbReference type="GO" id="GO:0003824">
    <property type="term" value="F:catalytic activity"/>
    <property type="evidence" value="ECO:0007669"/>
    <property type="project" value="InterPro"/>
</dbReference>
<dbReference type="PIRSF" id="PIRSF001390">
    <property type="entry name" value="Dipicolinate_synth_subunit_B"/>
    <property type="match status" value="1"/>
</dbReference>
<sequence length="192" mass="21092">MKLEGKKVGLAITGSFCTFDKIEEEIKVLADEGADIYPIFSSNVQTTDSRFGSTKEYMERITEIAGNKPILRLEEAEPIGPKGYLDILLIAPCTGNTLAKLANGITDSPVLMAAKAHLRNEKPLVISLSTNDALGMNFKNIGTLYNVKNIYFVPFGQDNPVKKPNSMIARTELISKTLEYALDGRQIQPVII</sequence>
<proteinExistence type="predicted"/>
<feature type="domain" description="Flavoprotein" evidence="1">
    <location>
        <begin position="6"/>
        <end position="167"/>
    </location>
</feature>
<gene>
    <name evidence="2" type="ORF">BXY41_108209</name>
</gene>
<dbReference type="NCBIfam" id="TIGR02852">
    <property type="entry name" value="spore_dpaB"/>
    <property type="match status" value="1"/>
</dbReference>
<dbReference type="AlphaFoldDB" id="A0A2S6HR65"/>
<dbReference type="Gene3D" id="3.40.50.1950">
    <property type="entry name" value="Flavin prenyltransferase-like"/>
    <property type="match status" value="1"/>
</dbReference>
<evidence type="ECO:0000259" key="1">
    <source>
        <dbReference type="Pfam" id="PF02441"/>
    </source>
</evidence>
<dbReference type="Pfam" id="PF02441">
    <property type="entry name" value="Flavoprotein"/>
    <property type="match status" value="1"/>
</dbReference>
<dbReference type="InterPro" id="IPR003382">
    <property type="entry name" value="Flavoprotein"/>
</dbReference>
<dbReference type="NCBIfam" id="NF006161">
    <property type="entry name" value="PRK08305.1"/>
    <property type="match status" value="1"/>
</dbReference>
<evidence type="ECO:0000313" key="3">
    <source>
        <dbReference type="Proteomes" id="UP000237749"/>
    </source>
</evidence>
<dbReference type="OrthoDB" id="9802554at2"/>
<protein>
    <submittedName>
        <fullName evidence="2">Dipicolinate synthase subunit B</fullName>
    </submittedName>
</protein>
<dbReference type="InterPro" id="IPR014214">
    <property type="entry name" value="Dipicolinic_acid_synth_B"/>
</dbReference>
<keyword evidence="3" id="KW-1185">Reference proteome</keyword>
<comment type="caution">
    <text evidence="2">The sequence shown here is derived from an EMBL/GenBank/DDBJ whole genome shotgun (WGS) entry which is preliminary data.</text>
</comment>
<name>A0A2S6HR65_9FIRM</name>
<dbReference type="Proteomes" id="UP000237749">
    <property type="component" value="Unassembled WGS sequence"/>
</dbReference>
<organism evidence="2 3">
    <name type="scientific">Lacrimispora xylanisolvens</name>
    <dbReference type="NCBI Taxonomy" id="384636"/>
    <lineage>
        <taxon>Bacteria</taxon>
        <taxon>Bacillati</taxon>
        <taxon>Bacillota</taxon>
        <taxon>Clostridia</taxon>
        <taxon>Lachnospirales</taxon>
        <taxon>Lachnospiraceae</taxon>
        <taxon>Lacrimispora</taxon>
    </lineage>
</organism>